<dbReference type="EMBL" id="LS974619">
    <property type="protein sequence ID" value="CAG7885062.1"/>
    <property type="molecule type" value="Genomic_DNA"/>
</dbReference>
<dbReference type="Gramene" id="A03p64050.2_BraZ1">
    <property type="protein sequence ID" value="A03p64050.2_BraZ1.CDS.1"/>
    <property type="gene ID" value="A03g64050.2_BraZ1"/>
</dbReference>
<dbReference type="EMBL" id="LR031572">
    <property type="protein sequence ID" value="VDC84101.1"/>
    <property type="molecule type" value="Genomic_DNA"/>
</dbReference>
<evidence type="ECO:0000313" key="2">
    <source>
        <dbReference type="EMBL" id="CAG7885062.1"/>
    </source>
</evidence>
<sequence length="179" mass="19970">MVVGDFNESLGPHESSNVACVSSTSSMREFGEVLCQLGLVDLPSQGPRFTWSNHQPSTPIAKRLDRCLVNNEWLAQFPTAHCSFEPPDFSDHTPCHIRLSSPPPSFGTKAFMFNCALLSLPSFLPTIRLAWEDLDSGNGLLSGLCFKLKKIKMVVRDIAKEHFSHIEKRVLQAEDDLRV</sequence>
<dbReference type="Gene3D" id="3.60.10.10">
    <property type="entry name" value="Endonuclease/exonuclease/phosphatase"/>
    <property type="match status" value="1"/>
</dbReference>
<evidence type="ECO:0000313" key="3">
    <source>
        <dbReference type="EMBL" id="VDC84101.1"/>
    </source>
</evidence>
<dbReference type="Pfam" id="PF03372">
    <property type="entry name" value="Exo_endo_phos"/>
    <property type="match status" value="1"/>
</dbReference>
<organism evidence="3">
    <name type="scientific">Brassica campestris</name>
    <name type="common">Field mustard</name>
    <dbReference type="NCBI Taxonomy" id="3711"/>
    <lineage>
        <taxon>Eukaryota</taxon>
        <taxon>Viridiplantae</taxon>
        <taxon>Streptophyta</taxon>
        <taxon>Embryophyta</taxon>
        <taxon>Tracheophyta</taxon>
        <taxon>Spermatophyta</taxon>
        <taxon>Magnoliopsida</taxon>
        <taxon>eudicotyledons</taxon>
        <taxon>Gunneridae</taxon>
        <taxon>Pentapetalae</taxon>
        <taxon>rosids</taxon>
        <taxon>malvids</taxon>
        <taxon>Brassicales</taxon>
        <taxon>Brassicaceae</taxon>
        <taxon>Brassiceae</taxon>
        <taxon>Brassica</taxon>
    </lineage>
</organism>
<gene>
    <name evidence="3" type="ORF">BRAA03T15319Z</name>
    <name evidence="2" type="ORF">BRAPAZ1V2_A03P64050.2</name>
</gene>
<dbReference type="AlphaFoldDB" id="A0A3P6AIR8"/>
<dbReference type="PANTHER" id="PTHR33710">
    <property type="entry name" value="BNAC02G09200D PROTEIN"/>
    <property type="match status" value="1"/>
</dbReference>
<dbReference type="InterPro" id="IPR036691">
    <property type="entry name" value="Endo/exonu/phosph_ase_sf"/>
</dbReference>
<dbReference type="Proteomes" id="UP000694005">
    <property type="component" value="Chromosome A03"/>
</dbReference>
<reference evidence="3" key="1">
    <citation type="submission" date="2018-11" db="EMBL/GenBank/DDBJ databases">
        <authorList>
            <consortium name="Genoscope - CEA"/>
            <person name="William W."/>
        </authorList>
    </citation>
    <scope>NUCLEOTIDE SEQUENCE</scope>
</reference>
<dbReference type="InterPro" id="IPR005135">
    <property type="entry name" value="Endo/exonuclease/phosphatase"/>
</dbReference>
<dbReference type="PANTHER" id="PTHR33710:SF77">
    <property type="entry name" value="DNASE I-LIKE SUPERFAMILY PROTEIN"/>
    <property type="match status" value="1"/>
</dbReference>
<name>A0A3P6AIR8_BRACM</name>
<protein>
    <recommendedName>
        <fullName evidence="1">Endonuclease/exonuclease/phosphatase domain-containing protein</fullName>
    </recommendedName>
</protein>
<accession>A0A3P6AIR8</accession>
<dbReference type="SUPFAM" id="SSF56219">
    <property type="entry name" value="DNase I-like"/>
    <property type="match status" value="1"/>
</dbReference>
<feature type="domain" description="Endonuclease/exonuclease/phosphatase" evidence="1">
    <location>
        <begin position="2"/>
        <end position="92"/>
    </location>
</feature>
<evidence type="ECO:0000259" key="1">
    <source>
        <dbReference type="Pfam" id="PF03372"/>
    </source>
</evidence>
<proteinExistence type="predicted"/>